<organism evidence="1 2">
    <name type="scientific">Schistosoma margrebowiei</name>
    <dbReference type="NCBI Taxonomy" id="48269"/>
    <lineage>
        <taxon>Eukaryota</taxon>
        <taxon>Metazoa</taxon>
        <taxon>Spiralia</taxon>
        <taxon>Lophotrochozoa</taxon>
        <taxon>Platyhelminthes</taxon>
        <taxon>Trematoda</taxon>
        <taxon>Digenea</taxon>
        <taxon>Strigeidida</taxon>
        <taxon>Schistosomatoidea</taxon>
        <taxon>Schistosomatidae</taxon>
        <taxon>Schistosoma</taxon>
    </lineage>
</organism>
<protein>
    <submittedName>
        <fullName evidence="1">Uncharacterized protein</fullName>
    </submittedName>
</protein>
<evidence type="ECO:0000313" key="1">
    <source>
        <dbReference type="EMBL" id="VDP41873.1"/>
    </source>
</evidence>
<reference evidence="1 2" key="1">
    <citation type="submission" date="2018-11" db="EMBL/GenBank/DDBJ databases">
        <authorList>
            <consortium name="Pathogen Informatics"/>
        </authorList>
    </citation>
    <scope>NUCLEOTIDE SEQUENCE [LARGE SCALE GENOMIC DNA]</scope>
    <source>
        <strain evidence="1 2">Zambia</strain>
    </source>
</reference>
<accession>A0A3P8H5Z9</accession>
<gene>
    <name evidence="1" type="ORF">SMRZ_LOCUS22081</name>
</gene>
<dbReference type="EMBL" id="UZAI01018986">
    <property type="protein sequence ID" value="VDP41873.1"/>
    <property type="molecule type" value="Genomic_DNA"/>
</dbReference>
<dbReference type="AlphaFoldDB" id="A0A3P8H5Z9"/>
<keyword evidence="2" id="KW-1185">Reference proteome</keyword>
<dbReference type="Proteomes" id="UP000277204">
    <property type="component" value="Unassembled WGS sequence"/>
</dbReference>
<evidence type="ECO:0000313" key="2">
    <source>
        <dbReference type="Proteomes" id="UP000277204"/>
    </source>
</evidence>
<proteinExistence type="predicted"/>
<sequence length="84" mass="9548">MKFCDDDSTHMLGIFVSGLLYRVGFLTKSLSNVTSATPEASKEQSRVLLPPEASGIEVSALVWYVYYNYFRLFRIFCSLVSFHP</sequence>
<name>A0A3P8H5Z9_9TREM</name>